<dbReference type="InterPro" id="IPR017899">
    <property type="entry name" value="VPS28_C"/>
</dbReference>
<dbReference type="Pfam" id="PF01648">
    <property type="entry name" value="ACPS"/>
    <property type="match status" value="1"/>
</dbReference>
<dbReference type="OrthoDB" id="26719at2759"/>
<dbReference type="EMBL" id="QPFP01000007">
    <property type="protein sequence ID" value="TEB35434.1"/>
    <property type="molecule type" value="Genomic_DNA"/>
</dbReference>
<dbReference type="InterPro" id="IPR008278">
    <property type="entry name" value="4-PPantetheinyl_Trfase_dom"/>
</dbReference>
<dbReference type="Gene3D" id="3.90.470.20">
    <property type="entry name" value="4'-phosphopantetheinyl transferase domain"/>
    <property type="match status" value="2"/>
</dbReference>
<proteinExistence type="inferred from homology"/>
<protein>
    <recommendedName>
        <fullName evidence="1">holo-[acyl-carrier-protein] synthase</fullName>
        <ecNumber evidence="1">2.7.8.7</ecNumber>
    </recommendedName>
</protein>
<dbReference type="InterPro" id="IPR055066">
    <property type="entry name" value="AASDHPPT_N"/>
</dbReference>
<dbReference type="GO" id="GO:0015031">
    <property type="term" value="P:protein transport"/>
    <property type="evidence" value="ECO:0007669"/>
    <property type="project" value="UniProtKB-UniRule"/>
</dbReference>
<dbReference type="PANTHER" id="PTHR12215:SF10">
    <property type="entry name" value="L-AMINOADIPATE-SEMIALDEHYDE DEHYDROGENASE-PHOSPHOPANTETHEINYL TRANSFERASE"/>
    <property type="match status" value="1"/>
</dbReference>
<dbReference type="SUPFAM" id="SSF56214">
    <property type="entry name" value="4'-phosphopantetheinyl transferase"/>
    <property type="match status" value="2"/>
</dbReference>
<dbReference type="Pfam" id="PF22624">
    <property type="entry name" value="AASDHPPT_N"/>
    <property type="match status" value="1"/>
</dbReference>
<organism evidence="5 6">
    <name type="scientific">Coprinellus micaceus</name>
    <name type="common">Glistening ink-cap mushroom</name>
    <name type="synonym">Coprinus micaceus</name>
    <dbReference type="NCBI Taxonomy" id="71717"/>
    <lineage>
        <taxon>Eukaryota</taxon>
        <taxon>Fungi</taxon>
        <taxon>Dikarya</taxon>
        <taxon>Basidiomycota</taxon>
        <taxon>Agaricomycotina</taxon>
        <taxon>Agaricomycetes</taxon>
        <taxon>Agaricomycetidae</taxon>
        <taxon>Agaricales</taxon>
        <taxon>Agaricineae</taxon>
        <taxon>Psathyrellaceae</taxon>
        <taxon>Coprinellus</taxon>
    </lineage>
</organism>
<reference evidence="5 6" key="1">
    <citation type="journal article" date="2019" name="Nat. Ecol. Evol.">
        <title>Megaphylogeny resolves global patterns of mushroom evolution.</title>
        <authorList>
            <person name="Varga T."/>
            <person name="Krizsan K."/>
            <person name="Foldi C."/>
            <person name="Dima B."/>
            <person name="Sanchez-Garcia M."/>
            <person name="Sanchez-Ramirez S."/>
            <person name="Szollosi G.J."/>
            <person name="Szarkandi J.G."/>
            <person name="Papp V."/>
            <person name="Albert L."/>
            <person name="Andreopoulos W."/>
            <person name="Angelini C."/>
            <person name="Antonin V."/>
            <person name="Barry K.W."/>
            <person name="Bougher N.L."/>
            <person name="Buchanan P."/>
            <person name="Buyck B."/>
            <person name="Bense V."/>
            <person name="Catcheside P."/>
            <person name="Chovatia M."/>
            <person name="Cooper J."/>
            <person name="Damon W."/>
            <person name="Desjardin D."/>
            <person name="Finy P."/>
            <person name="Geml J."/>
            <person name="Haridas S."/>
            <person name="Hughes K."/>
            <person name="Justo A."/>
            <person name="Karasinski D."/>
            <person name="Kautmanova I."/>
            <person name="Kiss B."/>
            <person name="Kocsube S."/>
            <person name="Kotiranta H."/>
            <person name="LaButti K.M."/>
            <person name="Lechner B.E."/>
            <person name="Liimatainen K."/>
            <person name="Lipzen A."/>
            <person name="Lukacs Z."/>
            <person name="Mihaltcheva S."/>
            <person name="Morgado L.N."/>
            <person name="Niskanen T."/>
            <person name="Noordeloos M.E."/>
            <person name="Ohm R.A."/>
            <person name="Ortiz-Santana B."/>
            <person name="Ovrebo C."/>
            <person name="Racz N."/>
            <person name="Riley R."/>
            <person name="Savchenko A."/>
            <person name="Shiryaev A."/>
            <person name="Soop K."/>
            <person name="Spirin V."/>
            <person name="Szebenyi C."/>
            <person name="Tomsovsky M."/>
            <person name="Tulloss R.E."/>
            <person name="Uehling J."/>
            <person name="Grigoriev I.V."/>
            <person name="Vagvolgyi C."/>
            <person name="Papp T."/>
            <person name="Martin F.M."/>
            <person name="Miettinen O."/>
            <person name="Hibbett D.S."/>
            <person name="Nagy L.G."/>
        </authorList>
    </citation>
    <scope>NUCLEOTIDE SEQUENCE [LARGE SCALE GENOMIC DNA]</scope>
    <source>
        <strain evidence="5 6">FP101781</strain>
    </source>
</reference>
<evidence type="ECO:0000259" key="4">
    <source>
        <dbReference type="PROSITE" id="PS51310"/>
    </source>
</evidence>
<feature type="domain" description="VPS28 C-terminal" evidence="4">
    <location>
        <begin position="233"/>
        <end position="275"/>
    </location>
</feature>
<dbReference type="GO" id="GO:0019878">
    <property type="term" value="P:lysine biosynthetic process via aminoadipic acid"/>
    <property type="evidence" value="ECO:0007669"/>
    <property type="project" value="TreeGrafter"/>
</dbReference>
<dbReference type="Proteomes" id="UP000298030">
    <property type="component" value="Unassembled WGS sequence"/>
</dbReference>
<dbReference type="InterPro" id="IPR050559">
    <property type="entry name" value="P-Pant_transferase_sf"/>
</dbReference>
<keyword evidence="2" id="KW-0808">Transferase</keyword>
<dbReference type="AlphaFoldDB" id="A0A4Y7TNC2"/>
<evidence type="ECO:0000256" key="3">
    <source>
        <dbReference type="PROSITE-ProRule" id="PRU00642"/>
    </source>
</evidence>
<comment type="caution">
    <text evidence="5">The sequence shown here is derived from an EMBL/GenBank/DDBJ whole genome shotgun (WGS) entry which is preliminary data.</text>
</comment>
<keyword evidence="6" id="KW-1185">Reference proteome</keyword>
<dbReference type="PANTHER" id="PTHR12215">
    <property type="entry name" value="PHOSPHOPANTETHEINE TRANSFERASE"/>
    <property type="match status" value="1"/>
</dbReference>
<evidence type="ECO:0000313" key="5">
    <source>
        <dbReference type="EMBL" id="TEB35434.1"/>
    </source>
</evidence>
<dbReference type="GO" id="GO:0008897">
    <property type="term" value="F:holo-[acyl-carrier-protein] synthase activity"/>
    <property type="evidence" value="ECO:0007669"/>
    <property type="project" value="UniProtKB-EC"/>
</dbReference>
<dbReference type="GO" id="GO:0000287">
    <property type="term" value="F:magnesium ion binding"/>
    <property type="evidence" value="ECO:0007669"/>
    <property type="project" value="InterPro"/>
</dbReference>
<comment type="similarity">
    <text evidence="3">Belongs to the VPS28 family.</text>
</comment>
<evidence type="ECO:0000313" key="6">
    <source>
        <dbReference type="Proteomes" id="UP000298030"/>
    </source>
</evidence>
<evidence type="ECO:0000256" key="2">
    <source>
        <dbReference type="ARBA" id="ARBA00022679"/>
    </source>
</evidence>
<keyword evidence="3" id="KW-0653">Protein transport</keyword>
<sequence length="275" mass="30569">MQVRAVLYHPELITDELYHATLTRVDPDAQAKIKGFYRREDACRTLIGAILLRLVLKERGIPHNSITVSKTPEGKPYLLNQGPDDPIAFNITHDNSLISMAFGPGVHQAPAFSIGVDVMKVQIPAHDTTDSFIAVFEQQLTTLEKSQLASDIPEQQRVERFFWMWTVKEAYTKALGLGMGFEFIRVEFDAVQRQIKIDGKTPKGWKFTLFTIPDADDLYEGVAAEFVGGDGSQVHDEVAKDCSSWLTVVDALSVLQRAVDELPSISSLVYKSGGV</sequence>
<dbReference type="PROSITE" id="PS51310">
    <property type="entry name" value="VPS28_C"/>
    <property type="match status" value="1"/>
</dbReference>
<dbReference type="EC" id="2.7.8.7" evidence="1"/>
<keyword evidence="3" id="KW-0813">Transport</keyword>
<evidence type="ECO:0000256" key="1">
    <source>
        <dbReference type="ARBA" id="ARBA00013172"/>
    </source>
</evidence>
<name>A0A4Y7TNC2_COPMI</name>
<gene>
    <name evidence="5" type="ORF">FA13DRAFT_1728246</name>
</gene>
<accession>A0A4Y7TNC2</accession>
<dbReference type="STRING" id="71717.A0A4Y7TNC2"/>
<dbReference type="GO" id="GO:0005829">
    <property type="term" value="C:cytosol"/>
    <property type="evidence" value="ECO:0007669"/>
    <property type="project" value="TreeGrafter"/>
</dbReference>
<dbReference type="InterPro" id="IPR037143">
    <property type="entry name" value="4-PPantetheinyl_Trfase_dom_sf"/>
</dbReference>